<sequence>MELLTHWALVEADLHELYGVDAGDLALMKARPWRWLRVRIQGLLQSPDTRVHRVFFPPPPPPDPRRR</sequence>
<comment type="caution">
    <text evidence="1">The sequence shown here is derived from an EMBL/GenBank/DDBJ whole genome shotgun (WGS) entry which is preliminary data.</text>
</comment>
<proteinExistence type="predicted"/>
<dbReference type="AlphaFoldDB" id="A0A427TGI6"/>
<name>A0A427TGI6_9PSEU</name>
<evidence type="ECO:0000313" key="1">
    <source>
        <dbReference type="EMBL" id="RSD22257.1"/>
    </source>
</evidence>
<reference evidence="1 2" key="1">
    <citation type="submission" date="2018-12" db="EMBL/GenBank/DDBJ databases">
        <title>Amycolatopsis eburnea sp. nov. actinomycete associate with arbuscular mycorrhiza fungal spore.</title>
        <authorList>
            <person name="Lumyong S."/>
            <person name="Chaiya L."/>
        </authorList>
    </citation>
    <scope>NUCLEOTIDE SEQUENCE [LARGE SCALE GENOMIC DNA]</scope>
    <source>
        <strain evidence="1 2">GLM-1</strain>
    </source>
</reference>
<keyword evidence="2" id="KW-1185">Reference proteome</keyword>
<protein>
    <submittedName>
        <fullName evidence="1">Uncharacterized protein</fullName>
    </submittedName>
</protein>
<organism evidence="1 2">
    <name type="scientific">Amycolatopsis eburnea</name>
    <dbReference type="NCBI Taxonomy" id="2267691"/>
    <lineage>
        <taxon>Bacteria</taxon>
        <taxon>Bacillati</taxon>
        <taxon>Actinomycetota</taxon>
        <taxon>Actinomycetes</taxon>
        <taxon>Pseudonocardiales</taxon>
        <taxon>Pseudonocardiaceae</taxon>
        <taxon>Amycolatopsis</taxon>
    </lineage>
</organism>
<evidence type="ECO:0000313" key="2">
    <source>
        <dbReference type="Proteomes" id="UP000267081"/>
    </source>
</evidence>
<dbReference type="Proteomes" id="UP000267081">
    <property type="component" value="Unassembled WGS sequence"/>
</dbReference>
<accession>A0A427TGI6</accession>
<gene>
    <name evidence="1" type="ORF">EIY87_09335</name>
</gene>
<dbReference type="EMBL" id="RSEC01000032">
    <property type="protein sequence ID" value="RSD22257.1"/>
    <property type="molecule type" value="Genomic_DNA"/>
</dbReference>